<gene>
    <name evidence="2" type="ORF">KC01_LOCUS32275</name>
</gene>
<sequence>MANTGDLYENGRQSLVLDDEHFRGPLSAAESPGLAYLHKPLIALVLGALTSGAGAVLLLMGVSPVGSACLSVGLMFVVLGLVWLPVLKEKHRRRTSALGE</sequence>
<evidence type="ECO:0000313" key="2">
    <source>
        <dbReference type="EMBL" id="CAL1604821.1"/>
    </source>
</evidence>
<keyword evidence="3" id="KW-1185">Reference proteome</keyword>
<dbReference type="EMBL" id="OZ035826">
    <property type="protein sequence ID" value="CAL1604821.1"/>
    <property type="molecule type" value="Genomic_DNA"/>
</dbReference>
<protein>
    <submittedName>
        <fullName evidence="2">Uncharacterized protein</fullName>
    </submittedName>
</protein>
<feature type="transmembrane region" description="Helical" evidence="1">
    <location>
        <begin position="65"/>
        <end position="86"/>
    </location>
</feature>
<reference evidence="2 3" key="1">
    <citation type="submission" date="2024-04" db="EMBL/GenBank/DDBJ databases">
        <authorList>
            <person name="Waldvogel A.-M."/>
            <person name="Schoenle A."/>
        </authorList>
    </citation>
    <scope>NUCLEOTIDE SEQUENCE [LARGE SCALE GENOMIC DNA]</scope>
</reference>
<accession>A0AAV2LST3</accession>
<dbReference type="AlphaFoldDB" id="A0AAV2LST3"/>
<evidence type="ECO:0000313" key="3">
    <source>
        <dbReference type="Proteomes" id="UP001497482"/>
    </source>
</evidence>
<keyword evidence="1" id="KW-0472">Membrane</keyword>
<feature type="transmembrane region" description="Helical" evidence="1">
    <location>
        <begin position="41"/>
        <end position="59"/>
    </location>
</feature>
<evidence type="ECO:0000256" key="1">
    <source>
        <dbReference type="SAM" id="Phobius"/>
    </source>
</evidence>
<name>A0AAV2LST3_KNICA</name>
<organism evidence="2 3">
    <name type="scientific">Knipowitschia caucasica</name>
    <name type="common">Caucasian dwarf goby</name>
    <name type="synonym">Pomatoschistus caucasicus</name>
    <dbReference type="NCBI Taxonomy" id="637954"/>
    <lineage>
        <taxon>Eukaryota</taxon>
        <taxon>Metazoa</taxon>
        <taxon>Chordata</taxon>
        <taxon>Craniata</taxon>
        <taxon>Vertebrata</taxon>
        <taxon>Euteleostomi</taxon>
        <taxon>Actinopterygii</taxon>
        <taxon>Neopterygii</taxon>
        <taxon>Teleostei</taxon>
        <taxon>Neoteleostei</taxon>
        <taxon>Acanthomorphata</taxon>
        <taxon>Gobiaria</taxon>
        <taxon>Gobiiformes</taxon>
        <taxon>Gobioidei</taxon>
        <taxon>Gobiidae</taxon>
        <taxon>Gobiinae</taxon>
        <taxon>Knipowitschia</taxon>
    </lineage>
</organism>
<keyword evidence="1" id="KW-0812">Transmembrane</keyword>
<dbReference type="Proteomes" id="UP001497482">
    <property type="component" value="Chromosome 4"/>
</dbReference>
<proteinExistence type="predicted"/>
<keyword evidence="1" id="KW-1133">Transmembrane helix</keyword>